<dbReference type="OrthoDB" id="9815466at2"/>
<evidence type="ECO:0000256" key="1">
    <source>
        <dbReference type="SAM" id="Phobius"/>
    </source>
</evidence>
<feature type="transmembrane region" description="Helical" evidence="1">
    <location>
        <begin position="109"/>
        <end position="134"/>
    </location>
</feature>
<feature type="transmembrane region" description="Helical" evidence="1">
    <location>
        <begin position="399"/>
        <end position="418"/>
    </location>
</feature>
<feature type="transmembrane region" description="Helical" evidence="1">
    <location>
        <begin position="371"/>
        <end position="387"/>
    </location>
</feature>
<dbReference type="PANTHER" id="PTHR38454:SF1">
    <property type="entry name" value="INTEGRAL MEMBRANE PROTEIN"/>
    <property type="match status" value="1"/>
</dbReference>
<feature type="transmembrane region" description="Helical" evidence="1">
    <location>
        <begin position="140"/>
        <end position="159"/>
    </location>
</feature>
<feature type="transmembrane region" description="Helical" evidence="1">
    <location>
        <begin position="423"/>
        <end position="440"/>
    </location>
</feature>
<reference evidence="2 3" key="1">
    <citation type="submission" date="2014-07" db="EMBL/GenBank/DDBJ databases">
        <title>Complete genome sequence of a moderately halophilic bacterium Terribacillus aidingensis MP602, isolated from Cryptomeria fortunei in Tianmu mountain in China.</title>
        <authorList>
            <person name="Wang Y."/>
            <person name="Lu P."/>
            <person name="Zhang L."/>
        </authorList>
    </citation>
    <scope>NUCLEOTIDE SEQUENCE [LARGE SCALE GENOMIC DNA]</scope>
    <source>
        <strain evidence="2 3">MP602</strain>
    </source>
</reference>
<feature type="transmembrane region" description="Helical" evidence="1">
    <location>
        <begin position="77"/>
        <end position="97"/>
    </location>
</feature>
<dbReference type="Pfam" id="PF09586">
    <property type="entry name" value="YfhO"/>
    <property type="match status" value="1"/>
</dbReference>
<evidence type="ECO:0000313" key="3">
    <source>
        <dbReference type="Proteomes" id="UP000027980"/>
    </source>
</evidence>
<dbReference type="HOGENOM" id="CLU_022125_0_0_9"/>
<name>A0A075LHQ6_9BACI</name>
<feature type="transmembrane region" description="Helical" evidence="1">
    <location>
        <begin position="166"/>
        <end position="185"/>
    </location>
</feature>
<evidence type="ECO:0000313" key="2">
    <source>
        <dbReference type="EMBL" id="AIF65407.1"/>
    </source>
</evidence>
<protein>
    <recommendedName>
        <fullName evidence="4">YfhO family protein</fullName>
    </recommendedName>
</protein>
<dbReference type="KEGG" id="tap:GZ22_01185"/>
<gene>
    <name evidence="2" type="ORF">GZ22_01185</name>
</gene>
<sequence length="870" mass="99209">MKRSWKVVLLVLAALTFAVLVHMHFIKEYFDGRFMLGPNDGMAQMLPFKQHLYEQYTQGNFFYSFSFGLGGGIYSQLAYYFSTSIVYLLTLLGIRLLDIANVIGSPDVITWAKAILPVSIIRLTAALLLAVGVFRYLRIPLLPAFIGACFYAGSAIYFRHVVYWEFFANAFLWLPLLVLGVEKIIQERKPYWFIAAVAISVFDNFYFSYISFIFIGIYVIARWFIKLSEDELPIKSQLLYFIPAILLGFGIGSISFIPSVYAFLNNYRPAFEDPIPFYGNDDNILFTSRTLLLPVLFVFLMCVAGLYKNKLFRLFALLSILFIFFQGSPRIASIFNGFSAPQYRFEYLTMFVVAGTIAVGITQLHKVKKWHLLAAIGITAILYSLYLHHDLTLDWADEWAKYVLAGVALVLLAFLFYILKRKAWMLGICLIVVFATYIPLINSHQEKQLSDAGNVDNSTLQLLTSDKYASKEQQELIHEVLGSDDNFTRLEWKTDDSNNTNMVQGFPGISIYSSILNKELLFFYYHDLNIDMKRESVSRYSGFGNRANLYSMLNGKYIMFDKQEAIAAPYGFKPYMESSDYIVYQNENLLPFARVTANVFQENDLESHTPLEREHAMLDGIILSDGGSTKDAEALPNLMDQVSVEAAGGTYQDGQLQVEQTEGGLDLQLDDDLPKTGDYYVSFYLKNNDVSAPLYDLTVNEFETDRKSQQSIYRTKIDELTIRVQAADTIRIRLPEGSYTIEDFSLQHEDYQKLDSAVAQAEDIPFTIGRSQVTVDYNNQQEDSYLKIPVPYEKGWQVSVNGENQELLQADYAFLGVQLQSGENHIVFTYRPPYWNLLLVLCIGSLIVSLAWGIFLRKRHMAGEKGEKEA</sequence>
<keyword evidence="1" id="KW-0472">Membrane</keyword>
<dbReference type="Proteomes" id="UP000027980">
    <property type="component" value="Chromosome"/>
</dbReference>
<feature type="transmembrane region" description="Helical" evidence="1">
    <location>
        <begin position="237"/>
        <end position="264"/>
    </location>
</feature>
<evidence type="ECO:0008006" key="4">
    <source>
        <dbReference type="Google" id="ProtNLM"/>
    </source>
</evidence>
<feature type="transmembrane region" description="Helical" evidence="1">
    <location>
        <begin position="834"/>
        <end position="855"/>
    </location>
</feature>
<dbReference type="GeneID" id="34222470"/>
<dbReference type="EMBL" id="CP008876">
    <property type="protein sequence ID" value="AIF65407.1"/>
    <property type="molecule type" value="Genomic_DNA"/>
</dbReference>
<keyword evidence="1" id="KW-1133">Transmembrane helix</keyword>
<dbReference type="RefSeq" id="WP_038557891.1">
    <property type="nucleotide sequence ID" value="NZ_CP008876.1"/>
</dbReference>
<accession>A0A075LHQ6</accession>
<dbReference type="PANTHER" id="PTHR38454">
    <property type="entry name" value="INTEGRAL MEMBRANE PROTEIN-RELATED"/>
    <property type="match status" value="1"/>
</dbReference>
<feature type="transmembrane region" description="Helical" evidence="1">
    <location>
        <begin position="347"/>
        <end position="364"/>
    </location>
</feature>
<feature type="transmembrane region" description="Helical" evidence="1">
    <location>
        <begin position="314"/>
        <end position="335"/>
    </location>
</feature>
<feature type="transmembrane region" description="Helical" evidence="1">
    <location>
        <begin position="284"/>
        <end position="307"/>
    </location>
</feature>
<dbReference type="InterPro" id="IPR018580">
    <property type="entry name" value="Uncharacterised_YfhO"/>
</dbReference>
<proteinExistence type="predicted"/>
<feature type="transmembrane region" description="Helical" evidence="1">
    <location>
        <begin position="205"/>
        <end position="225"/>
    </location>
</feature>
<dbReference type="AlphaFoldDB" id="A0A075LHQ6"/>
<organism evidence="2 3">
    <name type="scientific">Terribacillus saccharophilus</name>
    <dbReference type="NCBI Taxonomy" id="361277"/>
    <lineage>
        <taxon>Bacteria</taxon>
        <taxon>Bacillati</taxon>
        <taxon>Bacillota</taxon>
        <taxon>Bacilli</taxon>
        <taxon>Bacillales</taxon>
        <taxon>Bacillaceae</taxon>
        <taxon>Terribacillus</taxon>
    </lineage>
</organism>
<keyword evidence="1" id="KW-0812">Transmembrane</keyword>